<evidence type="ECO:0000256" key="6">
    <source>
        <dbReference type="SAM" id="Coils"/>
    </source>
</evidence>
<dbReference type="Gene3D" id="3.40.850.10">
    <property type="entry name" value="Kinesin motor domain"/>
    <property type="match status" value="1"/>
</dbReference>
<dbReference type="Pfam" id="PF00225">
    <property type="entry name" value="Kinesin"/>
    <property type="match status" value="1"/>
</dbReference>
<dbReference type="InterPro" id="IPR019821">
    <property type="entry name" value="Kinesin_motor_CS"/>
</dbReference>
<dbReference type="PROSITE" id="PS50067">
    <property type="entry name" value="KINESIN_MOTOR_2"/>
    <property type="match status" value="1"/>
</dbReference>
<dbReference type="GO" id="GO:0007018">
    <property type="term" value="P:microtubule-based movement"/>
    <property type="evidence" value="ECO:0007669"/>
    <property type="project" value="InterPro"/>
</dbReference>
<evidence type="ECO:0000256" key="3">
    <source>
        <dbReference type="ARBA" id="ARBA00023175"/>
    </source>
</evidence>
<dbReference type="GO" id="GO:0003777">
    <property type="term" value="F:microtubule motor activity"/>
    <property type="evidence" value="ECO:0007669"/>
    <property type="project" value="InterPro"/>
</dbReference>
<sequence>MGENVEIYLRLKPVRAPSPCVSIDVSENQCVFDIPRDDLAGYVNNQREKYAFQFNGVLAPDAQQDEVFERCAAKVVTGALDGFNGTVFAYGQTGSGKTFTITGGVERYADRGIIPRAISRLYADIAKKTDGKYEVHVSYMEIYQDQGYDLLDPEHDTKALEDLPRVSVREDDAGDFHLQNLSTHRCESEEDALNLLFLGDTNRAITETPMNMASTRSHCIFTMQVERREVGSEIVRRAKVNLVDLAGSERVKKTDVSGKTLAEAKYINLSLHYLEAVVIALQERAMGGGRGHIPYRNGLMTMMLKDSLGGNCKTVMLATASPDHDSVDESISTCRFAQRIAMVANVVTINEDIDPALVIKRLKRENQELRDEIKLLSGVNDDRGALTESEIERLRSRVKAYVDGGGADEGEGLAADIGASMMKIKASYEIFREMVLRRGGGGGVAGVAAGGGEASTSPRSPPSPVVEPPGAFDDLREELRLMRERVRQRDAEINVLVGMLQRGEGGTRGGYRATAAVPLVDASNPSSTLRAIVGENENGNENDAASALPPADVLADRDRAFEHFKRAYAQNAGVERDKSTLRELYAKAKTLGERVNAARDEINAQKSKIEKRRVARALKTLSDADFDPECDAVDQAEERAKATIEESKCEYRTAFDELRDVKKEIDRLQLALDQSRRRLTTDFEKWLVMALGQQNGDGGPEETILTPGAARILGQTVVRPPGSAGPVARYRPLSAAEAEAADAAEAAAGAAAPTPAAKTSAATPAPVAKAQTREPMTELPMTGNAQVDADIAKFFAAKNLLMKRAEKA</sequence>
<dbReference type="GO" id="GO:0005524">
    <property type="term" value="F:ATP binding"/>
    <property type="evidence" value="ECO:0007669"/>
    <property type="project" value="UniProtKB-UniRule"/>
</dbReference>
<dbReference type="InterPro" id="IPR036961">
    <property type="entry name" value="Kinesin_motor_dom_sf"/>
</dbReference>
<comment type="similarity">
    <text evidence="4 5">Belongs to the TRAFAC class myosin-kinesin ATPase superfamily. Kinesin family.</text>
</comment>
<dbReference type="InterPro" id="IPR027640">
    <property type="entry name" value="Kinesin-like_fam"/>
</dbReference>
<evidence type="ECO:0000256" key="5">
    <source>
        <dbReference type="RuleBase" id="RU000394"/>
    </source>
</evidence>
<dbReference type="GO" id="GO:0008017">
    <property type="term" value="F:microtubule binding"/>
    <property type="evidence" value="ECO:0007669"/>
    <property type="project" value="InterPro"/>
</dbReference>
<keyword evidence="10" id="KW-1185">Reference proteome</keyword>
<feature type="coiled-coil region" evidence="6">
    <location>
        <begin position="581"/>
        <end position="608"/>
    </location>
</feature>
<feature type="binding site" evidence="4">
    <location>
        <begin position="91"/>
        <end position="98"/>
    </location>
    <ligand>
        <name>ATP</name>
        <dbReference type="ChEBI" id="CHEBI:30616"/>
    </ligand>
</feature>
<dbReference type="GO" id="GO:0005874">
    <property type="term" value="C:microtubule"/>
    <property type="evidence" value="ECO:0007669"/>
    <property type="project" value="UniProtKB-KW"/>
</dbReference>
<dbReference type="RefSeq" id="XP_003058567.1">
    <property type="nucleotide sequence ID" value="XM_003058521.1"/>
</dbReference>
<dbReference type="SMART" id="SM00129">
    <property type="entry name" value="KISc"/>
    <property type="match status" value="1"/>
</dbReference>
<dbReference type="OMA" id="DFDLWYQ"/>
<feature type="coiled-coil region" evidence="6">
    <location>
        <begin position="644"/>
        <end position="678"/>
    </location>
</feature>
<dbReference type="PANTHER" id="PTHR47968:SF67">
    <property type="entry name" value="KINESIN MOTOR DOMAIN-CONTAINING PROTEIN"/>
    <property type="match status" value="1"/>
</dbReference>
<dbReference type="STRING" id="564608.C1MRT8"/>
<dbReference type="eggNOG" id="KOG4280">
    <property type="taxonomic scope" value="Eukaryota"/>
</dbReference>
<protein>
    <recommendedName>
        <fullName evidence="5">Kinesin-like protein</fullName>
    </recommendedName>
</protein>
<dbReference type="AlphaFoldDB" id="C1MRT8"/>
<dbReference type="PROSITE" id="PS00411">
    <property type="entry name" value="KINESIN_MOTOR_1"/>
    <property type="match status" value="1"/>
</dbReference>
<dbReference type="InterPro" id="IPR027417">
    <property type="entry name" value="P-loop_NTPase"/>
</dbReference>
<evidence type="ECO:0000256" key="4">
    <source>
        <dbReference type="PROSITE-ProRule" id="PRU00283"/>
    </source>
</evidence>
<name>C1MRT8_MICPC</name>
<dbReference type="Proteomes" id="UP000001876">
    <property type="component" value="Unassembled WGS sequence"/>
</dbReference>
<reference evidence="9 10" key="1">
    <citation type="journal article" date="2009" name="Science">
        <title>Green evolution and dynamic adaptations revealed by genomes of the marine picoeukaryotes Micromonas.</title>
        <authorList>
            <person name="Worden A.Z."/>
            <person name="Lee J.H."/>
            <person name="Mock T."/>
            <person name="Rouze P."/>
            <person name="Simmons M.P."/>
            <person name="Aerts A.L."/>
            <person name="Allen A.E."/>
            <person name="Cuvelier M.L."/>
            <person name="Derelle E."/>
            <person name="Everett M.V."/>
            <person name="Foulon E."/>
            <person name="Grimwood J."/>
            <person name="Gundlach H."/>
            <person name="Henrissat B."/>
            <person name="Napoli C."/>
            <person name="McDonald S.M."/>
            <person name="Parker M.S."/>
            <person name="Rombauts S."/>
            <person name="Salamov A."/>
            <person name="Von Dassow P."/>
            <person name="Badger J.H."/>
            <person name="Coutinho P.M."/>
            <person name="Demir E."/>
            <person name="Dubchak I."/>
            <person name="Gentemann C."/>
            <person name="Eikrem W."/>
            <person name="Gready J.E."/>
            <person name="John U."/>
            <person name="Lanier W."/>
            <person name="Lindquist E.A."/>
            <person name="Lucas S."/>
            <person name="Mayer K.F."/>
            <person name="Moreau H."/>
            <person name="Not F."/>
            <person name="Otillar R."/>
            <person name="Panaud O."/>
            <person name="Pangilinan J."/>
            <person name="Paulsen I."/>
            <person name="Piegu B."/>
            <person name="Poliakov A."/>
            <person name="Robbens S."/>
            <person name="Schmutz J."/>
            <person name="Toulza E."/>
            <person name="Wyss T."/>
            <person name="Zelensky A."/>
            <person name="Zhou K."/>
            <person name="Armbrust E.V."/>
            <person name="Bhattacharya D."/>
            <person name="Goodenough U.W."/>
            <person name="Van de Peer Y."/>
            <person name="Grigoriev I.V."/>
        </authorList>
    </citation>
    <scope>NUCLEOTIDE SEQUENCE [LARGE SCALE GENOMIC DNA]</scope>
    <source>
        <strain evidence="9 10">CCMP1545</strain>
    </source>
</reference>
<evidence type="ECO:0000259" key="8">
    <source>
        <dbReference type="PROSITE" id="PS50067"/>
    </source>
</evidence>
<dbReference type="PRINTS" id="PR00380">
    <property type="entry name" value="KINESINHEAVY"/>
</dbReference>
<evidence type="ECO:0000313" key="10">
    <source>
        <dbReference type="Proteomes" id="UP000001876"/>
    </source>
</evidence>
<gene>
    <name evidence="9" type="ORF">MICPUCDRAFT_58224</name>
</gene>
<keyword evidence="2 4" id="KW-0067">ATP-binding</keyword>
<evidence type="ECO:0000313" key="9">
    <source>
        <dbReference type="EMBL" id="EEH57022.1"/>
    </source>
</evidence>
<feature type="region of interest" description="Disordered" evidence="7">
    <location>
        <begin position="751"/>
        <end position="777"/>
    </location>
</feature>
<keyword evidence="3 4" id="KW-0505">Motor protein</keyword>
<dbReference type="InterPro" id="IPR056524">
    <property type="entry name" value="KIF6/9_C"/>
</dbReference>
<accession>C1MRT8</accession>
<feature type="domain" description="Kinesin motor" evidence="8">
    <location>
        <begin position="4"/>
        <end position="343"/>
    </location>
</feature>
<dbReference type="KEGG" id="mpp:MICPUCDRAFT_58224"/>
<dbReference type="PANTHER" id="PTHR47968">
    <property type="entry name" value="CENTROMERE PROTEIN E"/>
    <property type="match status" value="1"/>
</dbReference>
<organism evidence="10">
    <name type="scientific">Micromonas pusilla (strain CCMP1545)</name>
    <name type="common">Picoplanktonic green alga</name>
    <dbReference type="NCBI Taxonomy" id="564608"/>
    <lineage>
        <taxon>Eukaryota</taxon>
        <taxon>Viridiplantae</taxon>
        <taxon>Chlorophyta</taxon>
        <taxon>Mamiellophyceae</taxon>
        <taxon>Mamiellales</taxon>
        <taxon>Mamiellaceae</taxon>
        <taxon>Micromonas</taxon>
    </lineage>
</organism>
<keyword evidence="5" id="KW-0493">Microtubule</keyword>
<dbReference type="EMBL" id="GG663739">
    <property type="protein sequence ID" value="EEH57022.1"/>
    <property type="molecule type" value="Genomic_DNA"/>
</dbReference>
<dbReference type="SUPFAM" id="SSF52540">
    <property type="entry name" value="P-loop containing nucleoside triphosphate hydrolases"/>
    <property type="match status" value="1"/>
</dbReference>
<keyword evidence="1 4" id="KW-0547">Nucleotide-binding</keyword>
<dbReference type="Pfam" id="PF23735">
    <property type="entry name" value="KIF9"/>
    <property type="match status" value="1"/>
</dbReference>
<dbReference type="OrthoDB" id="3176171at2759"/>
<evidence type="ECO:0000256" key="2">
    <source>
        <dbReference type="ARBA" id="ARBA00022840"/>
    </source>
</evidence>
<feature type="region of interest" description="Disordered" evidence="7">
    <location>
        <begin position="448"/>
        <end position="471"/>
    </location>
</feature>
<feature type="compositionally biased region" description="Low complexity" evidence="7">
    <location>
        <begin position="751"/>
        <end position="770"/>
    </location>
</feature>
<proteinExistence type="inferred from homology"/>
<evidence type="ECO:0000256" key="1">
    <source>
        <dbReference type="ARBA" id="ARBA00022741"/>
    </source>
</evidence>
<evidence type="ECO:0000256" key="7">
    <source>
        <dbReference type="SAM" id="MobiDB-lite"/>
    </source>
</evidence>
<dbReference type="InterPro" id="IPR001752">
    <property type="entry name" value="Kinesin_motor_dom"/>
</dbReference>
<keyword evidence="6" id="KW-0175">Coiled coil</keyword>
<dbReference type="GeneID" id="9684006"/>